<feature type="transmembrane region" description="Helical" evidence="2">
    <location>
        <begin position="116"/>
        <end position="138"/>
    </location>
</feature>
<feature type="transmembrane region" description="Helical" evidence="2">
    <location>
        <begin position="172"/>
        <end position="193"/>
    </location>
</feature>
<keyword evidence="2" id="KW-0472">Membrane</keyword>
<feature type="compositionally biased region" description="Low complexity" evidence="1">
    <location>
        <begin position="212"/>
        <end position="224"/>
    </location>
</feature>
<dbReference type="RefSeq" id="WP_311629892.1">
    <property type="nucleotide sequence ID" value="NZ_JAVREN010000008.1"/>
</dbReference>
<organism evidence="4 5">
    <name type="scientific">Streptomyces boetiae</name>
    <dbReference type="NCBI Taxonomy" id="3075541"/>
    <lineage>
        <taxon>Bacteria</taxon>
        <taxon>Bacillati</taxon>
        <taxon>Actinomycetota</taxon>
        <taxon>Actinomycetes</taxon>
        <taxon>Kitasatosporales</taxon>
        <taxon>Streptomycetaceae</taxon>
        <taxon>Streptomyces</taxon>
    </lineage>
</organism>
<comment type="caution">
    <text evidence="4">The sequence shown here is derived from an EMBL/GenBank/DDBJ whole genome shotgun (WGS) entry which is preliminary data.</text>
</comment>
<feature type="domain" description="VanZ-like" evidence="3">
    <location>
        <begin position="43"/>
        <end position="159"/>
    </location>
</feature>
<protein>
    <submittedName>
        <fullName evidence="4">VanZ family protein</fullName>
    </submittedName>
</protein>
<dbReference type="InterPro" id="IPR006976">
    <property type="entry name" value="VanZ-like"/>
</dbReference>
<feature type="transmembrane region" description="Helical" evidence="2">
    <location>
        <begin position="37"/>
        <end position="55"/>
    </location>
</feature>
<dbReference type="Proteomes" id="UP001183388">
    <property type="component" value="Unassembled WGS sequence"/>
</dbReference>
<feature type="region of interest" description="Disordered" evidence="1">
    <location>
        <begin position="1"/>
        <end position="32"/>
    </location>
</feature>
<keyword evidence="2" id="KW-1133">Transmembrane helix</keyword>
<evidence type="ECO:0000256" key="1">
    <source>
        <dbReference type="SAM" id="MobiDB-lite"/>
    </source>
</evidence>
<keyword evidence="5" id="KW-1185">Reference proteome</keyword>
<keyword evidence="2" id="KW-0812">Transmembrane</keyword>
<feature type="transmembrane region" description="Helical" evidence="2">
    <location>
        <begin position="90"/>
        <end position="109"/>
    </location>
</feature>
<evidence type="ECO:0000313" key="4">
    <source>
        <dbReference type="EMBL" id="MDT0306953.1"/>
    </source>
</evidence>
<accession>A0ABU2L6S9</accession>
<evidence type="ECO:0000313" key="5">
    <source>
        <dbReference type="Proteomes" id="UP001183388"/>
    </source>
</evidence>
<name>A0ABU2L6S9_9ACTN</name>
<reference evidence="5" key="1">
    <citation type="submission" date="2023-07" db="EMBL/GenBank/DDBJ databases">
        <title>30 novel species of actinomycetes from the DSMZ collection.</title>
        <authorList>
            <person name="Nouioui I."/>
        </authorList>
    </citation>
    <scope>NUCLEOTIDE SEQUENCE [LARGE SCALE GENOMIC DNA]</scope>
    <source>
        <strain evidence="5">DSM 44917</strain>
    </source>
</reference>
<dbReference type="EMBL" id="JAVREN010000008">
    <property type="protein sequence ID" value="MDT0306953.1"/>
    <property type="molecule type" value="Genomic_DNA"/>
</dbReference>
<evidence type="ECO:0000256" key="2">
    <source>
        <dbReference type="SAM" id="Phobius"/>
    </source>
</evidence>
<dbReference type="PANTHER" id="PTHR36834">
    <property type="entry name" value="MEMBRANE PROTEIN-RELATED"/>
    <property type="match status" value="1"/>
</dbReference>
<evidence type="ECO:0000259" key="3">
    <source>
        <dbReference type="Pfam" id="PF04892"/>
    </source>
</evidence>
<gene>
    <name evidence="4" type="ORF">RM780_08245</name>
</gene>
<sequence length="224" mass="23194">MRTTTGGPAIGGQTALAEPGPRPPQPKESPQWEDRRGTLVALFALYLALLIWAVLWKLGVPGADTGGWRRVKLTPFVSSDGDGASEPSEVVANLLLFVPLGVYLGLLAPRCRWWNALGAGAAVSLALETVQYVLALGGSDSTDVLVNAAGTLAGFGLLGLTRVGLRARTAAVATRVCLLGSVLAVLACGAFFASPVRYAERDVQRDVPPAPAHATPPHRGAGAP</sequence>
<proteinExistence type="predicted"/>
<feature type="transmembrane region" description="Helical" evidence="2">
    <location>
        <begin position="144"/>
        <end position="165"/>
    </location>
</feature>
<dbReference type="PANTHER" id="PTHR36834:SF1">
    <property type="entry name" value="INTEGRAL MEMBRANE PROTEIN"/>
    <property type="match status" value="1"/>
</dbReference>
<dbReference type="InterPro" id="IPR053150">
    <property type="entry name" value="Teicoplanin_resist-assoc"/>
</dbReference>
<dbReference type="Pfam" id="PF04892">
    <property type="entry name" value="VanZ"/>
    <property type="match status" value="1"/>
</dbReference>
<feature type="region of interest" description="Disordered" evidence="1">
    <location>
        <begin position="204"/>
        <end position="224"/>
    </location>
</feature>